<dbReference type="EMBL" id="SDMP01000011">
    <property type="protein sequence ID" value="RYR31011.1"/>
    <property type="molecule type" value="Genomic_DNA"/>
</dbReference>
<evidence type="ECO:0000313" key="2">
    <source>
        <dbReference type="Proteomes" id="UP000289738"/>
    </source>
</evidence>
<proteinExistence type="predicted"/>
<organism evidence="1 2">
    <name type="scientific">Arachis hypogaea</name>
    <name type="common">Peanut</name>
    <dbReference type="NCBI Taxonomy" id="3818"/>
    <lineage>
        <taxon>Eukaryota</taxon>
        <taxon>Viridiplantae</taxon>
        <taxon>Streptophyta</taxon>
        <taxon>Embryophyta</taxon>
        <taxon>Tracheophyta</taxon>
        <taxon>Spermatophyta</taxon>
        <taxon>Magnoliopsida</taxon>
        <taxon>eudicotyledons</taxon>
        <taxon>Gunneridae</taxon>
        <taxon>Pentapetalae</taxon>
        <taxon>rosids</taxon>
        <taxon>fabids</taxon>
        <taxon>Fabales</taxon>
        <taxon>Fabaceae</taxon>
        <taxon>Papilionoideae</taxon>
        <taxon>50 kb inversion clade</taxon>
        <taxon>dalbergioids sensu lato</taxon>
        <taxon>Dalbergieae</taxon>
        <taxon>Pterocarpus clade</taxon>
        <taxon>Arachis</taxon>
    </lineage>
</organism>
<keyword evidence="2" id="KW-1185">Reference proteome</keyword>
<dbReference type="AlphaFoldDB" id="A0A445AX68"/>
<protein>
    <submittedName>
        <fullName evidence="1">Uncharacterized protein</fullName>
    </submittedName>
</protein>
<accession>A0A445AX68</accession>
<reference evidence="1 2" key="1">
    <citation type="submission" date="2019-01" db="EMBL/GenBank/DDBJ databases">
        <title>Sequencing of cultivated peanut Arachis hypogaea provides insights into genome evolution and oil improvement.</title>
        <authorList>
            <person name="Chen X."/>
        </authorList>
    </citation>
    <scope>NUCLEOTIDE SEQUENCE [LARGE SCALE GENOMIC DNA]</scope>
    <source>
        <strain evidence="2">cv. Fuhuasheng</strain>
        <tissue evidence="1">Leaves</tissue>
    </source>
</reference>
<evidence type="ECO:0000313" key="1">
    <source>
        <dbReference type="EMBL" id="RYR31011.1"/>
    </source>
</evidence>
<gene>
    <name evidence="1" type="ORF">Ahy_B01g055803</name>
</gene>
<dbReference type="Proteomes" id="UP000289738">
    <property type="component" value="Chromosome B01"/>
</dbReference>
<comment type="caution">
    <text evidence="1">The sequence shown here is derived from an EMBL/GenBank/DDBJ whole genome shotgun (WGS) entry which is preliminary data.</text>
</comment>
<name>A0A445AX68_ARAHY</name>
<sequence length="74" mass="8136">MLCGETSVLTKFLDKHYMHEPSVGFENSELLSMQTDSVQTHNGTRSPSVKILAADVDRKVVNGDNANANKTVEE</sequence>